<sequence>MSAVTAADVAVWQDATSERFASIRCVPVSDDFHGVLDTRLFGGGVSVTSVRSSGLTISRSETLLRSAPSDEILLALQVASTGRLRQNDSVAHVETGGGVLFDAGRPYDIDNTAPGQRQLVLRLSRRAIPAASSDIAQACARPLAAGESTLRVLSTMSQTVFDEATELNWESRESLGEALLVTVGALIRATGGQPSRTAQQLREMRRFIEAHLNSDDLGVPQIAAALFVSARTVHEAFAAAGDSPAAYVRRRRTAKAKSLLIDGASVQEAAALSGFKDSSTFIRAFTKEHTQTPAAWRRQQSSGIRSIDSNGADYEAASRSRTA</sequence>
<evidence type="ECO:0000256" key="1">
    <source>
        <dbReference type="ARBA" id="ARBA00023015"/>
    </source>
</evidence>
<dbReference type="Pfam" id="PF14525">
    <property type="entry name" value="AraC_binding_2"/>
    <property type="match status" value="1"/>
</dbReference>
<protein>
    <submittedName>
        <fullName evidence="6">Helix-turn-helix domain-containing protein</fullName>
    </submittedName>
</protein>
<evidence type="ECO:0000313" key="6">
    <source>
        <dbReference type="EMBL" id="MDU0328459.1"/>
    </source>
</evidence>
<dbReference type="Pfam" id="PF12833">
    <property type="entry name" value="HTH_18"/>
    <property type="match status" value="1"/>
</dbReference>
<dbReference type="SUPFAM" id="SSF46689">
    <property type="entry name" value="Homeodomain-like"/>
    <property type="match status" value="1"/>
</dbReference>
<evidence type="ECO:0000313" key="7">
    <source>
        <dbReference type="Proteomes" id="UP001256673"/>
    </source>
</evidence>
<dbReference type="Proteomes" id="UP001256673">
    <property type="component" value="Unassembled WGS sequence"/>
</dbReference>
<dbReference type="PROSITE" id="PS01124">
    <property type="entry name" value="HTH_ARAC_FAMILY_2"/>
    <property type="match status" value="1"/>
</dbReference>
<dbReference type="SMART" id="SM00342">
    <property type="entry name" value="HTH_ARAC"/>
    <property type="match status" value="1"/>
</dbReference>
<feature type="region of interest" description="Disordered" evidence="4">
    <location>
        <begin position="292"/>
        <end position="323"/>
    </location>
</feature>
<dbReference type="PANTHER" id="PTHR46796">
    <property type="entry name" value="HTH-TYPE TRANSCRIPTIONAL ACTIVATOR RHAS-RELATED"/>
    <property type="match status" value="1"/>
</dbReference>
<dbReference type="RefSeq" id="WP_316002055.1">
    <property type="nucleotide sequence ID" value="NZ_JAWDIU010000008.1"/>
</dbReference>
<evidence type="ECO:0000256" key="3">
    <source>
        <dbReference type="ARBA" id="ARBA00023163"/>
    </source>
</evidence>
<keyword evidence="1" id="KW-0805">Transcription regulation</keyword>
<dbReference type="InterPro" id="IPR009057">
    <property type="entry name" value="Homeodomain-like_sf"/>
</dbReference>
<feature type="domain" description="HTH araC/xylS-type" evidence="5">
    <location>
        <begin position="202"/>
        <end position="299"/>
    </location>
</feature>
<keyword evidence="3" id="KW-0804">Transcription</keyword>
<evidence type="ECO:0000256" key="4">
    <source>
        <dbReference type="SAM" id="MobiDB-lite"/>
    </source>
</evidence>
<organism evidence="6 7">
    <name type="scientific">Microbacterium algihabitans</name>
    <dbReference type="NCBI Taxonomy" id="3075992"/>
    <lineage>
        <taxon>Bacteria</taxon>
        <taxon>Bacillati</taxon>
        <taxon>Actinomycetota</taxon>
        <taxon>Actinomycetes</taxon>
        <taxon>Micrococcales</taxon>
        <taxon>Microbacteriaceae</taxon>
        <taxon>Microbacterium</taxon>
    </lineage>
</organism>
<keyword evidence="2" id="KW-0238">DNA-binding</keyword>
<accession>A0ABU3S071</accession>
<evidence type="ECO:0000256" key="2">
    <source>
        <dbReference type="ARBA" id="ARBA00023125"/>
    </source>
</evidence>
<comment type="caution">
    <text evidence="6">The sequence shown here is derived from an EMBL/GenBank/DDBJ whole genome shotgun (WGS) entry which is preliminary data.</text>
</comment>
<dbReference type="InterPro" id="IPR018060">
    <property type="entry name" value="HTH_AraC"/>
</dbReference>
<evidence type="ECO:0000259" key="5">
    <source>
        <dbReference type="PROSITE" id="PS01124"/>
    </source>
</evidence>
<dbReference type="Gene3D" id="1.10.10.60">
    <property type="entry name" value="Homeodomain-like"/>
    <property type="match status" value="1"/>
</dbReference>
<dbReference type="InterPro" id="IPR035418">
    <property type="entry name" value="AraC-bd_2"/>
</dbReference>
<gene>
    <name evidence="6" type="ORF">RWH43_17000</name>
</gene>
<dbReference type="InterPro" id="IPR050204">
    <property type="entry name" value="AraC_XylS_family_regulators"/>
</dbReference>
<reference evidence="6 7" key="1">
    <citation type="submission" date="2023-09" db="EMBL/GenBank/DDBJ databases">
        <title>Microbacterium fusihabitans sp. nov., Microbacterium phycihabitans sp. nov., and Microbacterium cervinum sp. nov., isolated from dried seaweeds of beach.</title>
        <authorList>
            <person name="Lee S.D."/>
        </authorList>
    </citation>
    <scope>NUCLEOTIDE SEQUENCE [LARGE SCALE GENOMIC DNA]</scope>
    <source>
        <strain evidence="6 7">KSW2-21</strain>
    </source>
</reference>
<feature type="compositionally biased region" description="Polar residues" evidence="4">
    <location>
        <begin position="298"/>
        <end position="309"/>
    </location>
</feature>
<dbReference type="EMBL" id="JAWDIU010000008">
    <property type="protein sequence ID" value="MDU0328459.1"/>
    <property type="molecule type" value="Genomic_DNA"/>
</dbReference>
<keyword evidence="7" id="KW-1185">Reference proteome</keyword>
<proteinExistence type="predicted"/>
<dbReference type="PANTHER" id="PTHR46796:SF6">
    <property type="entry name" value="ARAC SUBFAMILY"/>
    <property type="match status" value="1"/>
</dbReference>
<name>A0ABU3S071_9MICO</name>